<gene>
    <name evidence="2" type="ORF">F9L03_20675</name>
</gene>
<dbReference type="PANTHER" id="PTHR42879:SF2">
    <property type="entry name" value="3-OXOACYL-[ACYL-CARRIER-PROTEIN] REDUCTASE FABG"/>
    <property type="match status" value="1"/>
</dbReference>
<protein>
    <submittedName>
        <fullName evidence="2">SDR family oxidoreductase</fullName>
    </submittedName>
</protein>
<evidence type="ECO:0000256" key="1">
    <source>
        <dbReference type="ARBA" id="ARBA00006484"/>
    </source>
</evidence>
<comment type="similarity">
    <text evidence="1">Belongs to the short-chain dehydrogenases/reductases (SDR) family.</text>
</comment>
<dbReference type="InterPro" id="IPR050259">
    <property type="entry name" value="SDR"/>
</dbReference>
<dbReference type="PRINTS" id="PR00081">
    <property type="entry name" value="GDHRDH"/>
</dbReference>
<accession>A0AB34DHM0</accession>
<dbReference type="EMBL" id="WBWF01000019">
    <property type="protein sequence ID" value="KAB2702025.1"/>
    <property type="molecule type" value="Genomic_DNA"/>
</dbReference>
<reference evidence="2 3" key="1">
    <citation type="submission" date="2019-09" db="EMBL/GenBank/DDBJ databases">
        <title>Taxonomic organization of the family Brucellaceae based on a phylogenomic approach.</title>
        <authorList>
            <person name="Leclercq S."/>
            <person name="Cloeckaert A."/>
            <person name="Zygmunt M.S."/>
        </authorList>
    </citation>
    <scope>NUCLEOTIDE SEQUENCE [LARGE SCALE GENOMIC DNA]</scope>
    <source>
        <strain evidence="2 3">LUP23</strain>
    </source>
</reference>
<organism evidence="2 3">
    <name type="scientific">Brucella lupini</name>
    <dbReference type="NCBI Taxonomy" id="255457"/>
    <lineage>
        <taxon>Bacteria</taxon>
        <taxon>Pseudomonadati</taxon>
        <taxon>Pseudomonadota</taxon>
        <taxon>Alphaproteobacteria</taxon>
        <taxon>Hyphomicrobiales</taxon>
        <taxon>Brucellaceae</taxon>
        <taxon>Brucella/Ochrobactrum group</taxon>
        <taxon>Brucella</taxon>
    </lineage>
</organism>
<dbReference type="AlphaFoldDB" id="A0AB34DHM0"/>
<proteinExistence type="inferred from homology"/>
<dbReference type="PANTHER" id="PTHR42879">
    <property type="entry name" value="3-OXOACYL-(ACYL-CARRIER-PROTEIN) REDUCTASE"/>
    <property type="match status" value="1"/>
</dbReference>
<comment type="caution">
    <text evidence="2">The sequence shown here is derived from an EMBL/GenBank/DDBJ whole genome shotgun (WGS) entry which is preliminary data.</text>
</comment>
<dbReference type="Gene3D" id="3.40.50.720">
    <property type="entry name" value="NAD(P)-binding Rossmann-like Domain"/>
    <property type="match status" value="1"/>
</dbReference>
<sequence length="312" mass="32800">MNMPVQLRRKSPGCSRVRPAATSVKLRLTKGQGQVVCTFPIGNLVSSSGRHCRNAIGNGGTMQRDMTGRVALVTGAAHGIGLAIADRLAGRGAHVVIWDIDRDAGERTVRDLAKRDDAATFMNVDLADPTHVLQMACETVTRFSGIDILVNNAGIVSTGPVEDIELAEFQRLIAIDLTAVFLLTKSFLPHMAASHWGRIVNIASVAGQQGGGLLGNSCYAAAKGAVIAFSKGIAREAGPFNVTCNTICPGLTDTDLTSSLTDKQREDIVAAIPVGRTGRPDDIAEATAFLVSPAAGFITGVTLNVDGGFMRY</sequence>
<dbReference type="Proteomes" id="UP000435957">
    <property type="component" value="Unassembled WGS sequence"/>
</dbReference>
<dbReference type="PROSITE" id="PS00061">
    <property type="entry name" value="ADH_SHORT"/>
    <property type="match status" value="1"/>
</dbReference>
<dbReference type="InterPro" id="IPR002347">
    <property type="entry name" value="SDR_fam"/>
</dbReference>
<dbReference type="PRINTS" id="PR00080">
    <property type="entry name" value="SDRFAMILY"/>
</dbReference>
<dbReference type="NCBIfam" id="NF005559">
    <property type="entry name" value="PRK07231.1"/>
    <property type="match status" value="1"/>
</dbReference>
<dbReference type="FunFam" id="3.40.50.720:FF:000084">
    <property type="entry name" value="Short-chain dehydrogenase reductase"/>
    <property type="match status" value="1"/>
</dbReference>
<evidence type="ECO:0000313" key="2">
    <source>
        <dbReference type="EMBL" id="KAB2702025.1"/>
    </source>
</evidence>
<name>A0AB34DHM0_9HYPH</name>
<dbReference type="InterPro" id="IPR020904">
    <property type="entry name" value="Sc_DH/Rdtase_CS"/>
</dbReference>
<dbReference type="Pfam" id="PF13561">
    <property type="entry name" value="adh_short_C2"/>
    <property type="match status" value="1"/>
</dbReference>
<evidence type="ECO:0000313" key="3">
    <source>
        <dbReference type="Proteomes" id="UP000435957"/>
    </source>
</evidence>
<dbReference type="InterPro" id="IPR036291">
    <property type="entry name" value="NAD(P)-bd_dom_sf"/>
</dbReference>
<dbReference type="GO" id="GO:0032787">
    <property type="term" value="P:monocarboxylic acid metabolic process"/>
    <property type="evidence" value="ECO:0007669"/>
    <property type="project" value="UniProtKB-ARBA"/>
</dbReference>
<dbReference type="SUPFAM" id="SSF51735">
    <property type="entry name" value="NAD(P)-binding Rossmann-fold domains"/>
    <property type="match status" value="1"/>
</dbReference>
<keyword evidence="3" id="KW-1185">Reference proteome</keyword>